<dbReference type="Pfam" id="PF03009">
    <property type="entry name" value="GDPD"/>
    <property type="match status" value="1"/>
</dbReference>
<comment type="subcellular location">
    <subcellularLocation>
        <location evidence="2">Secreted</location>
    </subcellularLocation>
</comment>
<dbReference type="GO" id="GO:0006644">
    <property type="term" value="P:phospholipid metabolic process"/>
    <property type="evidence" value="ECO:0007669"/>
    <property type="project" value="TreeGrafter"/>
</dbReference>
<evidence type="ECO:0000256" key="4">
    <source>
        <dbReference type="ARBA" id="ARBA00022723"/>
    </source>
</evidence>
<evidence type="ECO:0000256" key="8">
    <source>
        <dbReference type="SAM" id="Phobius"/>
    </source>
</evidence>
<evidence type="ECO:0000313" key="10">
    <source>
        <dbReference type="EMBL" id="GFR33160.1"/>
    </source>
</evidence>
<keyword evidence="8" id="KW-0812">Transmembrane</keyword>
<dbReference type="PANTHER" id="PTHR46320:SF1">
    <property type="entry name" value="GLYCEROPHOSPHODIESTER PHOSPHODIESTERASE 1"/>
    <property type="match status" value="1"/>
</dbReference>
<dbReference type="InterPro" id="IPR030395">
    <property type="entry name" value="GP_PDE_dom"/>
</dbReference>
<evidence type="ECO:0000256" key="1">
    <source>
        <dbReference type="ARBA" id="ARBA00000110"/>
    </source>
</evidence>
<gene>
    <name evidence="10" type="primary">Gde1</name>
    <name evidence="10" type="ORF">TNCT_349161</name>
</gene>
<dbReference type="GO" id="GO:0005576">
    <property type="term" value="C:extracellular region"/>
    <property type="evidence" value="ECO:0007669"/>
    <property type="project" value="UniProtKB-SubCell"/>
</dbReference>
<name>A0A8X6M4Q7_TRICU</name>
<keyword evidence="5" id="KW-0460">Magnesium</keyword>
<keyword evidence="3" id="KW-0964">Secreted</keyword>
<evidence type="ECO:0000256" key="6">
    <source>
        <dbReference type="ARBA" id="ARBA00023157"/>
    </source>
</evidence>
<dbReference type="Gene3D" id="3.20.20.190">
    <property type="entry name" value="Phosphatidylinositol (PI) phosphodiesterase"/>
    <property type="match status" value="1"/>
</dbReference>
<dbReference type="GO" id="GO:0070291">
    <property type="term" value="P:N-acylethanolamine metabolic process"/>
    <property type="evidence" value="ECO:0007669"/>
    <property type="project" value="TreeGrafter"/>
</dbReference>
<accession>A0A8X6M4Q7</accession>
<dbReference type="EMBL" id="BMAO01029631">
    <property type="protein sequence ID" value="GFR33160.1"/>
    <property type="molecule type" value="Genomic_DNA"/>
</dbReference>
<dbReference type="SUPFAM" id="SSF51695">
    <property type="entry name" value="PLC-like phosphodiesterases"/>
    <property type="match status" value="1"/>
</dbReference>
<evidence type="ECO:0000256" key="7">
    <source>
        <dbReference type="ARBA" id="ARBA00023239"/>
    </source>
</evidence>
<evidence type="ECO:0000256" key="5">
    <source>
        <dbReference type="ARBA" id="ARBA00022842"/>
    </source>
</evidence>
<feature type="transmembrane region" description="Helical" evidence="8">
    <location>
        <begin position="6"/>
        <end position="23"/>
    </location>
</feature>
<dbReference type="PROSITE" id="PS51704">
    <property type="entry name" value="GP_PDE"/>
    <property type="match status" value="1"/>
</dbReference>
<evidence type="ECO:0000256" key="2">
    <source>
        <dbReference type="ARBA" id="ARBA00004613"/>
    </source>
</evidence>
<dbReference type="GO" id="GO:0005886">
    <property type="term" value="C:plasma membrane"/>
    <property type="evidence" value="ECO:0007669"/>
    <property type="project" value="TreeGrafter"/>
</dbReference>
<dbReference type="Proteomes" id="UP000887116">
    <property type="component" value="Unassembled WGS sequence"/>
</dbReference>
<reference evidence="10" key="1">
    <citation type="submission" date="2020-07" db="EMBL/GenBank/DDBJ databases">
        <title>Multicomponent nature underlies the extraordinary mechanical properties of spider dragline silk.</title>
        <authorList>
            <person name="Kono N."/>
            <person name="Nakamura H."/>
            <person name="Mori M."/>
            <person name="Yoshida Y."/>
            <person name="Ohtoshi R."/>
            <person name="Malay A.D."/>
            <person name="Moran D.A.P."/>
            <person name="Tomita M."/>
            <person name="Numata K."/>
            <person name="Arakawa K."/>
        </authorList>
    </citation>
    <scope>NUCLEOTIDE SEQUENCE</scope>
</reference>
<keyword evidence="11" id="KW-1185">Reference proteome</keyword>
<keyword evidence="8" id="KW-1133">Transmembrane helix</keyword>
<dbReference type="GO" id="GO:0008889">
    <property type="term" value="F:glycerophosphodiester phosphodiesterase activity"/>
    <property type="evidence" value="ECO:0007669"/>
    <property type="project" value="TreeGrafter"/>
</dbReference>
<proteinExistence type="predicted"/>
<comment type="catalytic activity">
    <reaction evidence="1">
        <text>an N-(acyl)-sphingosylphosphoethanolamine = an N-(acyl)-sphingosyl-1,3-cyclic phosphate + ethanolamine</text>
        <dbReference type="Rhea" id="RHEA:60648"/>
        <dbReference type="ChEBI" id="CHEBI:57603"/>
        <dbReference type="ChEBI" id="CHEBI:143891"/>
        <dbReference type="ChEBI" id="CHEBI:143892"/>
    </reaction>
</comment>
<evidence type="ECO:0000259" key="9">
    <source>
        <dbReference type="PROSITE" id="PS51704"/>
    </source>
</evidence>
<keyword evidence="7" id="KW-0456">Lyase</keyword>
<dbReference type="InterPro" id="IPR017946">
    <property type="entry name" value="PLC-like_Pdiesterase_TIM-brl"/>
</dbReference>
<dbReference type="CDD" id="cd08573">
    <property type="entry name" value="GDPD_GDE1"/>
    <property type="match status" value="1"/>
</dbReference>
<sequence length="304" mass="34753">MFSLYLTTIVVIVVAVGLQYLAFEPVSEDISRQVLFKENLNDLPVFAHRGGGHDAPENTIAAIREAKKNGADGIEIDLSFTKDNIAVLFHDETMERTTNGIGTLASKTFSEIRELDAASNHIYRDRFKGEKIATLEEGIEECLKLKMKLILDVKEYDSRAVAIVSEMFTKHKELYKQALVASFYPSFIYQLRRVDPKIVTALTFRPKFISLTDITNGKPRFDSLWKNKLAVVGDVVLEWAFHNILWYMTGASAVLIHKDYLSAEYVRMWGARNIQVIAWTPNHRLEKEYLRKVLNITYITDTLL</sequence>
<dbReference type="GO" id="GO:0006580">
    <property type="term" value="P:ethanolamine metabolic process"/>
    <property type="evidence" value="ECO:0007669"/>
    <property type="project" value="TreeGrafter"/>
</dbReference>
<feature type="domain" description="GP-PDE" evidence="9">
    <location>
        <begin position="43"/>
        <end position="304"/>
    </location>
</feature>
<keyword evidence="4" id="KW-0479">Metal-binding</keyword>
<evidence type="ECO:0000313" key="11">
    <source>
        <dbReference type="Proteomes" id="UP000887116"/>
    </source>
</evidence>
<dbReference type="GO" id="GO:0046872">
    <property type="term" value="F:metal ion binding"/>
    <property type="evidence" value="ECO:0007669"/>
    <property type="project" value="UniProtKB-KW"/>
</dbReference>
<dbReference type="OrthoDB" id="197419at2759"/>
<keyword evidence="6" id="KW-1015">Disulfide bond</keyword>
<dbReference type="GO" id="GO:0016829">
    <property type="term" value="F:lyase activity"/>
    <property type="evidence" value="ECO:0007669"/>
    <property type="project" value="UniProtKB-KW"/>
</dbReference>
<evidence type="ECO:0000256" key="3">
    <source>
        <dbReference type="ARBA" id="ARBA00022525"/>
    </source>
</evidence>
<dbReference type="AlphaFoldDB" id="A0A8X6M4Q7"/>
<dbReference type="PANTHER" id="PTHR46320">
    <property type="entry name" value="GLYCEROPHOSPHODIESTER PHOSPHODIESTERASE 1"/>
    <property type="match status" value="1"/>
</dbReference>
<keyword evidence="8" id="KW-0472">Membrane</keyword>
<protein>
    <submittedName>
        <fullName evidence="10">Glycerophosphodiester phosphodiesterase 1</fullName>
    </submittedName>
</protein>
<comment type="caution">
    <text evidence="10">The sequence shown here is derived from an EMBL/GenBank/DDBJ whole genome shotgun (WGS) entry which is preliminary data.</text>
</comment>
<organism evidence="10 11">
    <name type="scientific">Trichonephila clavata</name>
    <name type="common">Joro spider</name>
    <name type="synonym">Nephila clavata</name>
    <dbReference type="NCBI Taxonomy" id="2740835"/>
    <lineage>
        <taxon>Eukaryota</taxon>
        <taxon>Metazoa</taxon>
        <taxon>Ecdysozoa</taxon>
        <taxon>Arthropoda</taxon>
        <taxon>Chelicerata</taxon>
        <taxon>Arachnida</taxon>
        <taxon>Araneae</taxon>
        <taxon>Araneomorphae</taxon>
        <taxon>Entelegynae</taxon>
        <taxon>Araneoidea</taxon>
        <taxon>Nephilidae</taxon>
        <taxon>Trichonephila</taxon>
    </lineage>
</organism>